<proteinExistence type="predicted"/>
<feature type="transmembrane region" description="Helical" evidence="1">
    <location>
        <begin position="61"/>
        <end position="81"/>
    </location>
</feature>
<gene>
    <name evidence="2" type="ORF">GCM10009613_53840</name>
</gene>
<keyword evidence="1" id="KW-0472">Membrane</keyword>
<keyword evidence="3" id="KW-1185">Reference proteome</keyword>
<keyword evidence="1" id="KW-1133">Transmembrane helix</keyword>
<feature type="transmembrane region" description="Helical" evidence="1">
    <location>
        <begin position="124"/>
        <end position="145"/>
    </location>
</feature>
<sequence length="162" mass="15902">MAGGAGNDWAFRAKYGCLSGTVVDAMDEPPPQVRRAVGWWAAAVATQVAAVLVAATTPPRSGVLTTTALVLIMLAVPAALAHRMLAGRARARTGLVLAGAVGALLALVPPGTPSPFTAASGVPAVLAGLGVGAAVLTVVAALASFTPRVSDYLAVPGAPTNG</sequence>
<accession>A0ABN1Y818</accession>
<evidence type="ECO:0000256" key="1">
    <source>
        <dbReference type="SAM" id="Phobius"/>
    </source>
</evidence>
<feature type="transmembrane region" description="Helical" evidence="1">
    <location>
        <begin position="36"/>
        <end position="55"/>
    </location>
</feature>
<protein>
    <submittedName>
        <fullName evidence="2">Uncharacterized protein</fullName>
    </submittedName>
</protein>
<dbReference type="Proteomes" id="UP001501414">
    <property type="component" value="Unassembled WGS sequence"/>
</dbReference>
<dbReference type="EMBL" id="BAAAJK010000043">
    <property type="protein sequence ID" value="GAA1398961.1"/>
    <property type="molecule type" value="Genomic_DNA"/>
</dbReference>
<evidence type="ECO:0000313" key="2">
    <source>
        <dbReference type="EMBL" id="GAA1398961.1"/>
    </source>
</evidence>
<evidence type="ECO:0000313" key="3">
    <source>
        <dbReference type="Proteomes" id="UP001501414"/>
    </source>
</evidence>
<organism evidence="2 3">
    <name type="scientific">Pseudonocardia kongjuensis</name>
    <dbReference type="NCBI Taxonomy" id="102227"/>
    <lineage>
        <taxon>Bacteria</taxon>
        <taxon>Bacillati</taxon>
        <taxon>Actinomycetota</taxon>
        <taxon>Actinomycetes</taxon>
        <taxon>Pseudonocardiales</taxon>
        <taxon>Pseudonocardiaceae</taxon>
        <taxon>Pseudonocardia</taxon>
    </lineage>
</organism>
<name>A0ABN1Y818_9PSEU</name>
<keyword evidence="1" id="KW-0812">Transmembrane</keyword>
<comment type="caution">
    <text evidence="2">The sequence shown here is derived from an EMBL/GenBank/DDBJ whole genome shotgun (WGS) entry which is preliminary data.</text>
</comment>
<reference evidence="2 3" key="1">
    <citation type="journal article" date="2019" name="Int. J. Syst. Evol. Microbiol.">
        <title>The Global Catalogue of Microorganisms (GCM) 10K type strain sequencing project: providing services to taxonomists for standard genome sequencing and annotation.</title>
        <authorList>
            <consortium name="The Broad Institute Genomics Platform"/>
            <consortium name="The Broad Institute Genome Sequencing Center for Infectious Disease"/>
            <person name="Wu L."/>
            <person name="Ma J."/>
        </authorList>
    </citation>
    <scope>NUCLEOTIDE SEQUENCE [LARGE SCALE GENOMIC DNA]</scope>
    <source>
        <strain evidence="2 3">JCM 11896</strain>
    </source>
</reference>
<feature type="transmembrane region" description="Helical" evidence="1">
    <location>
        <begin position="93"/>
        <end position="112"/>
    </location>
</feature>